<dbReference type="AlphaFoldDB" id="A0A1B4FVB3"/>
<name>A0A1B4FVB3_9BURK</name>
<reference evidence="1 2" key="1">
    <citation type="submission" date="2015-12" db="EMBL/GenBank/DDBJ databases">
        <title>Diversity of Burkholderia near neighbor genomes.</title>
        <authorList>
            <person name="Sahl J."/>
            <person name="Wagner D."/>
            <person name="Keim P."/>
        </authorList>
    </citation>
    <scope>NUCLEOTIDE SEQUENCE [LARGE SCALE GENOMIC DNA]</scope>
    <source>
        <strain evidence="1 2">BDU8</strain>
    </source>
</reference>
<organism evidence="1 2">
    <name type="scientific">Burkholderia mayonis</name>
    <dbReference type="NCBI Taxonomy" id="1385591"/>
    <lineage>
        <taxon>Bacteria</taxon>
        <taxon>Pseudomonadati</taxon>
        <taxon>Pseudomonadota</taxon>
        <taxon>Betaproteobacteria</taxon>
        <taxon>Burkholderiales</taxon>
        <taxon>Burkholderiaceae</taxon>
        <taxon>Burkholderia</taxon>
        <taxon>pseudomallei group</taxon>
    </lineage>
</organism>
<sequence>MTPITQNEMGCASANNAAPTIHASAATARAPTHSATLAALTDEQRELIEREEERLRGRGPEDTTAANGLLEVLIAHPVRPVADGASAQPEKSRADALLYEHDDGRYAVASTAEDATFTRDDPAWHRLGPVTVHGGPAVAPADHISQAGKMVDAAAPIEEMIRFCPECGRLGDIPDGYEACCPDWSHARVVPKRFAELCAETFRLCVSQPYPKSTAAPADERAAFLTWWCDDVPENMREGWKEGVDECLRRGKATDKLAGAWDGFQFGVQYARAPASPATEGVSLDLLPSALWTRNGSGSSEWWSFKGYDARKDSADQWVLRKGGEELYRHTFLQVVMAHAERAILATSANETGAASDQTELASMMRMFLAACTDLGLINEALGLDPDDGGAEPILEAIAELKGRATSANETGAEGLEAIACRDDLNAGCSLYERLQALMPDWYSDAWEDMLLKYQRAYTEVATSCSRAMAAVAPAVPIELSSVAETLAEGSGFWRSCSGCHETNEGHETGHYPYSKILKCHLGGGCSECGGIGAVWDDTDYEAMGRAFEQLLAAPESASKAPASPAAEAVRIDVTYDDVVSVCDAHGITLPVEAIDAAVALINHFAAPQPVAETVATNGFFVYDAGCGHVEFYDTDFERDAAHRDAINEYRREAMRDQEWSMDVEGIVSGVVTHTTAELKVEDGGYEYEPRLAIPQPAQADAPADAREPITRESALAAIDEFELVCDNNIARDLSPDEKFAVSEFVISLLENAPVSAPADARQPHTYASTQATNCARCGEHKHTPLRIDWMGGYVCLTCVDRELESRVPADAGEAATIYQISFADEEGWNDTNKKVFDSHPAHARRIVYTAPPTARVGSLTAAARDVLDERRRQVETEWWTPEHDDQHTSACLAVAAACYGLFAAASSSDSADSWLQEWRAVAKNLWPFDEEWLKTTEPRRDLVKAGALIQAEIERLDRADLLKGADHA</sequence>
<evidence type="ECO:0000313" key="2">
    <source>
        <dbReference type="Proteomes" id="UP000067711"/>
    </source>
</evidence>
<evidence type="ECO:0000313" key="1">
    <source>
        <dbReference type="EMBL" id="AOJ07623.1"/>
    </source>
</evidence>
<dbReference type="Proteomes" id="UP000067711">
    <property type="component" value="Chromosome 2"/>
</dbReference>
<accession>A0A1B4FVB3</accession>
<proteinExistence type="predicted"/>
<dbReference type="RefSeq" id="WP_066484169.1">
    <property type="nucleotide sequence ID" value="NZ_CP013388.1"/>
</dbReference>
<gene>
    <name evidence="1" type="ORF">WS71_10090</name>
</gene>
<dbReference type="EMBL" id="CP013388">
    <property type="protein sequence ID" value="AOJ07623.1"/>
    <property type="molecule type" value="Genomic_DNA"/>
</dbReference>
<protein>
    <submittedName>
        <fullName evidence="1">Uncharacterized protein</fullName>
    </submittedName>
</protein>